<dbReference type="AlphaFoldDB" id="A0A2H3BBZ2"/>
<organism evidence="1 2">
    <name type="scientific">Armillaria solidipes</name>
    <dbReference type="NCBI Taxonomy" id="1076256"/>
    <lineage>
        <taxon>Eukaryota</taxon>
        <taxon>Fungi</taxon>
        <taxon>Dikarya</taxon>
        <taxon>Basidiomycota</taxon>
        <taxon>Agaricomycotina</taxon>
        <taxon>Agaricomycetes</taxon>
        <taxon>Agaricomycetidae</taxon>
        <taxon>Agaricales</taxon>
        <taxon>Marasmiineae</taxon>
        <taxon>Physalacriaceae</taxon>
        <taxon>Armillaria</taxon>
    </lineage>
</organism>
<dbReference type="EMBL" id="KZ293432">
    <property type="protein sequence ID" value="PBK68399.1"/>
    <property type="molecule type" value="Genomic_DNA"/>
</dbReference>
<reference evidence="2" key="1">
    <citation type="journal article" date="2017" name="Nat. Ecol. Evol.">
        <title>Genome expansion and lineage-specific genetic innovations in the forest pathogenic fungi Armillaria.</title>
        <authorList>
            <person name="Sipos G."/>
            <person name="Prasanna A.N."/>
            <person name="Walter M.C."/>
            <person name="O'Connor E."/>
            <person name="Balint B."/>
            <person name="Krizsan K."/>
            <person name="Kiss B."/>
            <person name="Hess J."/>
            <person name="Varga T."/>
            <person name="Slot J."/>
            <person name="Riley R."/>
            <person name="Boka B."/>
            <person name="Rigling D."/>
            <person name="Barry K."/>
            <person name="Lee J."/>
            <person name="Mihaltcheva S."/>
            <person name="LaButti K."/>
            <person name="Lipzen A."/>
            <person name="Waldron R."/>
            <person name="Moloney N.M."/>
            <person name="Sperisen C."/>
            <person name="Kredics L."/>
            <person name="Vagvoelgyi C."/>
            <person name="Patrignani A."/>
            <person name="Fitzpatrick D."/>
            <person name="Nagy I."/>
            <person name="Doyle S."/>
            <person name="Anderson J.B."/>
            <person name="Grigoriev I.V."/>
            <person name="Gueldener U."/>
            <person name="Muensterkoetter M."/>
            <person name="Nagy L.G."/>
        </authorList>
    </citation>
    <scope>NUCLEOTIDE SEQUENCE [LARGE SCALE GENOMIC DNA]</scope>
    <source>
        <strain evidence="2">28-4</strain>
    </source>
</reference>
<name>A0A2H3BBZ2_9AGAR</name>
<proteinExistence type="predicted"/>
<evidence type="ECO:0000313" key="1">
    <source>
        <dbReference type="EMBL" id="PBK68399.1"/>
    </source>
</evidence>
<dbReference type="Proteomes" id="UP000218334">
    <property type="component" value="Unassembled WGS sequence"/>
</dbReference>
<evidence type="ECO:0000313" key="2">
    <source>
        <dbReference type="Proteomes" id="UP000218334"/>
    </source>
</evidence>
<keyword evidence="2" id="KW-1185">Reference proteome</keyword>
<protein>
    <submittedName>
        <fullName evidence="1">Uncharacterized protein</fullName>
    </submittedName>
</protein>
<gene>
    <name evidence="1" type="ORF">ARMSODRAFT_202430</name>
</gene>
<sequence length="88" mass="9537">MCKTGFKRTAVRVEHCLIFVSILTSRNICSRHIAGMKSSAVYCALGRAAADTLCHPRHLTGRCTRCIDDDLQSGLGEGAKSNSHKSES</sequence>
<accession>A0A2H3BBZ2</accession>